<dbReference type="SUPFAM" id="SSF53474">
    <property type="entry name" value="alpha/beta-Hydrolases"/>
    <property type="match status" value="1"/>
</dbReference>
<gene>
    <name evidence="5" type="ORF">AAW01_07855</name>
</gene>
<dbReference type="InterPro" id="IPR029058">
    <property type="entry name" value="AB_hydrolase_fold"/>
</dbReference>
<keyword evidence="6" id="KW-1185">Reference proteome</keyword>
<dbReference type="PATRIC" id="fig|502682.8.peg.1607"/>
<proteinExistence type="predicted"/>
<dbReference type="Pfam" id="PF03403">
    <property type="entry name" value="PAF-AH_p_II"/>
    <property type="match status" value="1"/>
</dbReference>
<dbReference type="PANTHER" id="PTHR10272">
    <property type="entry name" value="PLATELET-ACTIVATING FACTOR ACETYLHYDROLASE"/>
    <property type="match status" value="1"/>
</dbReference>
<keyword evidence="4" id="KW-0472">Membrane</keyword>
<keyword evidence="2" id="KW-0442">Lipid degradation</keyword>
<evidence type="ECO:0000313" key="5">
    <source>
        <dbReference type="EMBL" id="KLE31482.1"/>
    </source>
</evidence>
<feature type="transmembrane region" description="Helical" evidence="4">
    <location>
        <begin position="60"/>
        <end position="83"/>
    </location>
</feature>
<evidence type="ECO:0000256" key="4">
    <source>
        <dbReference type="SAM" id="Phobius"/>
    </source>
</evidence>
<evidence type="ECO:0000256" key="2">
    <source>
        <dbReference type="ARBA" id="ARBA00022963"/>
    </source>
</evidence>
<dbReference type="GO" id="GO:0003847">
    <property type="term" value="F:1-alkyl-2-acetylglycerophosphocholine esterase activity"/>
    <property type="evidence" value="ECO:0007669"/>
    <property type="project" value="TreeGrafter"/>
</dbReference>
<keyword evidence="3" id="KW-0443">Lipid metabolism</keyword>
<keyword evidence="4" id="KW-0812">Transmembrane</keyword>
<keyword evidence="1" id="KW-0378">Hydrolase</keyword>
<dbReference type="AlphaFoldDB" id="A0A0G9MLB5"/>
<dbReference type="PANTHER" id="PTHR10272:SF0">
    <property type="entry name" value="PLATELET-ACTIVATING FACTOR ACETYLHYDROLASE"/>
    <property type="match status" value="1"/>
</dbReference>
<dbReference type="Gene3D" id="3.40.50.1820">
    <property type="entry name" value="alpha/beta hydrolase"/>
    <property type="match status" value="1"/>
</dbReference>
<sequence length="474" mass="50665">MRRWLIGAIGLAALAIVLVLVFEPWRWQLIAPLMLAVLAAIVAAWRLWREPKDRSRWRSILAGAAATSVLVVAFLPPLLFPLFDIPAPQGEQAVGTQTLSLLDPDRPDPTAEGAFGNRELSLQVWYPTDATDKERAPLMDPAVADGMVSGTMPTFIFGHLSLIETQSQTNAPFLDGIEQAPVVLFVPGFRSFTTQSTVLAQDLASRGYVVISIGSPGDASALAYPDGRVVGFANDSLLADERGVEALTRATTATDAAAQRSAIAEALREMRGADATLRGQVADVELVVEALEQRGIPGLEIDFDLSRLSIVGMSLGGAVAAQACAEIDPCGKAINLDGFQFGDFFGVHYSKPLLVLMSDRGNVPALNGTMYREAGRPFPTNVIYREVEGASHMDFTDFALASPVLKTLAPNPLLGAVDGENMLAATSDMVATFLASSTPDGANIGRQAATHRVVLRSVDDRVEIPSRSLNHHQP</sequence>
<dbReference type="Proteomes" id="UP000053070">
    <property type="component" value="Unassembled WGS sequence"/>
</dbReference>
<evidence type="ECO:0008006" key="7">
    <source>
        <dbReference type="Google" id="ProtNLM"/>
    </source>
</evidence>
<dbReference type="STRING" id="502682.BMF35_a0577"/>
<dbReference type="GO" id="GO:0016042">
    <property type="term" value="P:lipid catabolic process"/>
    <property type="evidence" value="ECO:0007669"/>
    <property type="project" value="UniProtKB-KW"/>
</dbReference>
<feature type="transmembrane region" description="Helical" evidence="4">
    <location>
        <begin position="29"/>
        <end position="48"/>
    </location>
</feature>
<comment type="caution">
    <text evidence="5">The sequence shown here is derived from an EMBL/GenBank/DDBJ whole genome shotgun (WGS) entry which is preliminary data.</text>
</comment>
<evidence type="ECO:0000313" key="6">
    <source>
        <dbReference type="Proteomes" id="UP000053070"/>
    </source>
</evidence>
<accession>A0A0G9MLB5</accession>
<protein>
    <recommendedName>
        <fullName evidence="7">Lipase</fullName>
    </recommendedName>
</protein>
<dbReference type="EMBL" id="LBHC01000002">
    <property type="protein sequence ID" value="KLE31482.1"/>
    <property type="molecule type" value="Genomic_DNA"/>
</dbReference>
<organism evidence="5 6">
    <name type="scientific">Aurantiacibacter gangjinensis</name>
    <dbReference type="NCBI Taxonomy" id="502682"/>
    <lineage>
        <taxon>Bacteria</taxon>
        <taxon>Pseudomonadati</taxon>
        <taxon>Pseudomonadota</taxon>
        <taxon>Alphaproteobacteria</taxon>
        <taxon>Sphingomonadales</taxon>
        <taxon>Erythrobacteraceae</taxon>
        <taxon>Aurantiacibacter</taxon>
    </lineage>
</organism>
<reference evidence="5 6" key="1">
    <citation type="submission" date="2015-04" db="EMBL/GenBank/DDBJ databases">
        <title>The draft genome sequence of Erythrobacr gangjinensis K7-2.</title>
        <authorList>
            <person name="Zhuang L."/>
            <person name="Liu Y."/>
            <person name="Shao Z."/>
        </authorList>
    </citation>
    <scope>NUCLEOTIDE SEQUENCE [LARGE SCALE GENOMIC DNA]</scope>
    <source>
        <strain evidence="5 6">K7-2</strain>
    </source>
</reference>
<evidence type="ECO:0000256" key="1">
    <source>
        <dbReference type="ARBA" id="ARBA00022801"/>
    </source>
</evidence>
<evidence type="ECO:0000256" key="3">
    <source>
        <dbReference type="ARBA" id="ARBA00023098"/>
    </source>
</evidence>
<name>A0A0G9MLB5_9SPHN</name>
<keyword evidence="4" id="KW-1133">Transmembrane helix</keyword>